<dbReference type="PANTHER" id="PTHR30432">
    <property type="entry name" value="TRANSCRIPTIONAL REGULATOR MODE"/>
    <property type="match status" value="1"/>
</dbReference>
<dbReference type="PANTHER" id="PTHR30432:SF1">
    <property type="entry name" value="DNA-BINDING TRANSCRIPTIONAL DUAL REGULATOR MODE"/>
    <property type="match status" value="1"/>
</dbReference>
<evidence type="ECO:0000259" key="7">
    <source>
        <dbReference type="PROSITE" id="PS51866"/>
    </source>
</evidence>
<reference evidence="8 9" key="1">
    <citation type="submission" date="2016-10" db="EMBL/GenBank/DDBJ databases">
        <authorList>
            <person name="de Groot N.N."/>
        </authorList>
    </citation>
    <scope>NUCLEOTIDE SEQUENCE [LARGE SCALE GENOMIC DNA]</scope>
    <source>
        <strain evidence="8 9">CGMCC 1.9157</strain>
    </source>
</reference>
<proteinExistence type="inferred from homology"/>
<evidence type="ECO:0000256" key="4">
    <source>
        <dbReference type="ARBA" id="ARBA00022737"/>
    </source>
</evidence>
<evidence type="ECO:0000313" key="8">
    <source>
        <dbReference type="EMBL" id="SFO74440.1"/>
    </source>
</evidence>
<dbReference type="RefSeq" id="WP_175528153.1">
    <property type="nucleotide sequence ID" value="NZ_FOVR01000012.1"/>
</dbReference>
<evidence type="ECO:0000256" key="3">
    <source>
        <dbReference type="ARBA" id="ARBA00022505"/>
    </source>
</evidence>
<dbReference type="GO" id="GO:0030151">
    <property type="term" value="F:molybdenum ion binding"/>
    <property type="evidence" value="ECO:0007669"/>
    <property type="project" value="UniProtKB-UniRule"/>
</dbReference>
<dbReference type="GO" id="GO:0003700">
    <property type="term" value="F:DNA-binding transcription factor activity"/>
    <property type="evidence" value="ECO:0007669"/>
    <property type="project" value="InterPro"/>
</dbReference>
<dbReference type="Proteomes" id="UP000199236">
    <property type="component" value="Unassembled WGS sequence"/>
</dbReference>
<dbReference type="SUPFAM" id="SSF46785">
    <property type="entry name" value="Winged helix' DNA-binding domain"/>
    <property type="match status" value="1"/>
</dbReference>
<dbReference type="PIRSF" id="PIRSF005763">
    <property type="entry name" value="Txn_reg_ModE"/>
    <property type="match status" value="1"/>
</dbReference>
<dbReference type="InterPro" id="IPR051815">
    <property type="entry name" value="Molybdate_resp_trans_reg"/>
</dbReference>
<dbReference type="AlphaFoldDB" id="A0A1I5JP02"/>
<evidence type="ECO:0000256" key="5">
    <source>
        <dbReference type="PIRNR" id="PIRNR005763"/>
    </source>
</evidence>
<evidence type="ECO:0000313" key="9">
    <source>
        <dbReference type="Proteomes" id="UP000199236"/>
    </source>
</evidence>
<dbReference type="Gene3D" id="2.40.50.100">
    <property type="match status" value="2"/>
</dbReference>
<feature type="domain" description="Mop" evidence="7">
    <location>
        <begin position="204"/>
        <end position="270"/>
    </location>
</feature>
<dbReference type="NCBIfam" id="TIGR00638">
    <property type="entry name" value="Mop"/>
    <property type="match status" value="2"/>
</dbReference>
<dbReference type="EMBL" id="FOVR01000012">
    <property type="protein sequence ID" value="SFO74440.1"/>
    <property type="molecule type" value="Genomic_DNA"/>
</dbReference>
<dbReference type="InterPro" id="IPR000847">
    <property type="entry name" value="LysR_HTH_N"/>
</dbReference>
<sequence>MTRQPQSVRPILSFLDKAGHRASAERFALLSQIEKEGSISAAAKQLKISYKAAWDAVNALNNLFSTPLVDAKPGGKKGGGATLTDEGRKALIAHQHLTERLNAFLAEIEQDICGNRGSSPLSSPLLWSFAMRTSARNVFHGIVEDVITGAVNSEISLRVSEQTVLTTVITNKSAETLDLRVGSEAFALIKASTPVLMADNEDARLSARNQIRGTVSSVEPGAVNSEIQLDIGNSKTLTVVITRQSTESLDIKPGDKMCAIIKASQIILGVE</sequence>
<dbReference type="SUPFAM" id="SSF50331">
    <property type="entry name" value="MOP-like"/>
    <property type="match status" value="2"/>
</dbReference>
<gene>
    <name evidence="8" type="ORF">SAMN04488056_1125</name>
</gene>
<dbReference type="InterPro" id="IPR008995">
    <property type="entry name" value="Mo/tungstate-bd_C_term_dom"/>
</dbReference>
<accession>A0A1I5JP02</accession>
<dbReference type="InterPro" id="IPR005116">
    <property type="entry name" value="Transp-assoc_OB_typ1"/>
</dbReference>
<dbReference type="Pfam" id="PF00126">
    <property type="entry name" value="HTH_1"/>
    <property type="match status" value="1"/>
</dbReference>
<feature type="domain" description="Mop" evidence="7">
    <location>
        <begin position="132"/>
        <end position="198"/>
    </location>
</feature>
<dbReference type="Pfam" id="PF03459">
    <property type="entry name" value="TOBE"/>
    <property type="match status" value="2"/>
</dbReference>
<dbReference type="Gene3D" id="1.10.10.10">
    <property type="entry name" value="Winged helix-like DNA-binding domain superfamily/Winged helix DNA-binding domain"/>
    <property type="match status" value="1"/>
</dbReference>
<keyword evidence="3 5" id="KW-0500">Molybdenum</keyword>
<dbReference type="PROSITE" id="PS51866">
    <property type="entry name" value="MOP"/>
    <property type="match status" value="2"/>
</dbReference>
<name>A0A1I5JP02_9HYPH</name>
<feature type="region of interest" description="Required for dimer formation and molybdate binding" evidence="6">
    <location>
        <begin position="133"/>
        <end position="141"/>
    </location>
</feature>
<evidence type="ECO:0000256" key="6">
    <source>
        <dbReference type="PIRSR" id="PIRSR005763-1"/>
    </source>
</evidence>
<keyword evidence="2 5" id="KW-0813">Transport</keyword>
<keyword evidence="4" id="KW-0677">Repeat</keyword>
<keyword evidence="9" id="KW-1185">Reference proteome</keyword>
<dbReference type="InterPro" id="IPR036390">
    <property type="entry name" value="WH_DNA-bd_sf"/>
</dbReference>
<dbReference type="GO" id="GO:0015689">
    <property type="term" value="P:molybdate ion transport"/>
    <property type="evidence" value="ECO:0007669"/>
    <property type="project" value="UniProtKB-UniRule"/>
</dbReference>
<dbReference type="STRING" id="655353.SAMN04488056_1125"/>
<evidence type="ECO:0000256" key="2">
    <source>
        <dbReference type="ARBA" id="ARBA00022448"/>
    </source>
</evidence>
<organism evidence="8 9">
    <name type="scientific">Cohaesibacter marisflavi</name>
    <dbReference type="NCBI Taxonomy" id="655353"/>
    <lineage>
        <taxon>Bacteria</taxon>
        <taxon>Pseudomonadati</taxon>
        <taxon>Pseudomonadota</taxon>
        <taxon>Alphaproteobacteria</taxon>
        <taxon>Hyphomicrobiales</taxon>
        <taxon>Cohaesibacteraceae</taxon>
    </lineage>
</organism>
<evidence type="ECO:0000256" key="1">
    <source>
        <dbReference type="ARBA" id="ARBA00008110"/>
    </source>
</evidence>
<dbReference type="InterPro" id="IPR016462">
    <property type="entry name" value="ModE"/>
</dbReference>
<comment type="similarity">
    <text evidence="1 5">Belongs to the ModE family.</text>
</comment>
<protein>
    <submittedName>
        <fullName evidence="8">Molybdate transport system regulatory protein</fullName>
    </submittedName>
</protein>
<dbReference type="InterPro" id="IPR036388">
    <property type="entry name" value="WH-like_DNA-bd_sf"/>
</dbReference>
<dbReference type="InterPro" id="IPR004606">
    <property type="entry name" value="Mop_domain"/>
</dbReference>